<name>A0A9Y2IN21_9PSEU</name>
<evidence type="ECO:0000313" key="3">
    <source>
        <dbReference type="Proteomes" id="UP001236014"/>
    </source>
</evidence>
<dbReference type="KEGG" id="acab:QRX50_19650"/>
<evidence type="ECO:0000256" key="1">
    <source>
        <dbReference type="PROSITE-ProRule" id="PRU00023"/>
    </source>
</evidence>
<feature type="repeat" description="ANK" evidence="1">
    <location>
        <begin position="1"/>
        <end position="31"/>
    </location>
</feature>
<keyword evidence="1" id="KW-0040">ANK repeat</keyword>
<proteinExistence type="predicted"/>
<dbReference type="AlphaFoldDB" id="A0A9Y2IN21"/>
<dbReference type="Gene3D" id="1.25.40.20">
    <property type="entry name" value="Ankyrin repeat-containing domain"/>
    <property type="match status" value="1"/>
</dbReference>
<gene>
    <name evidence="2" type="ORF">QRX50_19650</name>
</gene>
<evidence type="ECO:0000313" key="2">
    <source>
        <dbReference type="EMBL" id="WIX82832.1"/>
    </source>
</evidence>
<keyword evidence="3" id="KW-1185">Reference proteome</keyword>
<dbReference type="InterPro" id="IPR036770">
    <property type="entry name" value="Ankyrin_rpt-contain_sf"/>
</dbReference>
<organism evidence="2 3">
    <name type="scientific">Amycolatopsis carbonis</name>
    <dbReference type="NCBI Taxonomy" id="715471"/>
    <lineage>
        <taxon>Bacteria</taxon>
        <taxon>Bacillati</taxon>
        <taxon>Actinomycetota</taxon>
        <taxon>Actinomycetes</taxon>
        <taxon>Pseudonocardiales</taxon>
        <taxon>Pseudonocardiaceae</taxon>
        <taxon>Amycolatopsis</taxon>
    </lineage>
</organism>
<reference evidence="2 3" key="1">
    <citation type="submission" date="2023-06" db="EMBL/GenBank/DDBJ databases">
        <authorList>
            <person name="Oyuntsetseg B."/>
            <person name="Kim S.B."/>
        </authorList>
    </citation>
    <scope>NUCLEOTIDE SEQUENCE [LARGE SCALE GENOMIC DNA]</scope>
    <source>
        <strain evidence="2 3">2-15</strain>
    </source>
</reference>
<protein>
    <submittedName>
        <fullName evidence="2">Ankyrin repeat domain-containing protein</fullName>
    </submittedName>
</protein>
<dbReference type="Proteomes" id="UP001236014">
    <property type="component" value="Chromosome"/>
</dbReference>
<accession>A0A9Y2IN21</accession>
<dbReference type="EMBL" id="CP127294">
    <property type="protein sequence ID" value="WIX82832.1"/>
    <property type="molecule type" value="Genomic_DNA"/>
</dbReference>
<dbReference type="SUPFAM" id="SSF48403">
    <property type="entry name" value="Ankyrin repeat"/>
    <property type="match status" value="1"/>
</dbReference>
<dbReference type="PROSITE" id="PS50297">
    <property type="entry name" value="ANK_REP_REGION"/>
    <property type="match status" value="1"/>
</dbReference>
<dbReference type="RefSeq" id="WP_285973397.1">
    <property type="nucleotide sequence ID" value="NZ_CP127294.1"/>
</dbReference>
<dbReference type="Pfam" id="PF00023">
    <property type="entry name" value="Ank"/>
    <property type="match status" value="1"/>
</dbReference>
<sequence>MSRAHIAVENGDIKTLRTILEGGVDVNEEHHGLTLLHHAVDAEIDGHVQTGEALRVDTTAYLLLQGADPLRPANDHTGMSAAESGFR</sequence>
<dbReference type="PROSITE" id="PS50088">
    <property type="entry name" value="ANK_REPEAT"/>
    <property type="match status" value="1"/>
</dbReference>
<dbReference type="InterPro" id="IPR002110">
    <property type="entry name" value="Ankyrin_rpt"/>
</dbReference>